<dbReference type="Proteomes" id="UP000472277">
    <property type="component" value="Chromosome 13"/>
</dbReference>
<dbReference type="InterPro" id="IPR039761">
    <property type="entry name" value="Bms1/Tsr1"/>
</dbReference>
<comment type="function">
    <text evidence="4">Required during maturation of the 40S ribosomal subunit in the nucleolus.</text>
</comment>
<dbReference type="SMART" id="SM01362">
    <property type="entry name" value="DUF663"/>
    <property type="match status" value="1"/>
</dbReference>
<keyword evidence="2" id="KW-0690">Ribosome biogenesis</keyword>
<reference evidence="9" key="2">
    <citation type="submission" date="2025-09" db="UniProtKB">
        <authorList>
            <consortium name="Ensembl"/>
        </authorList>
    </citation>
    <scope>IDENTIFICATION</scope>
</reference>
<name>A0A674D5I2_SALTR</name>
<dbReference type="GO" id="GO:0034511">
    <property type="term" value="F:U3 snoRNA binding"/>
    <property type="evidence" value="ECO:0007669"/>
    <property type="project" value="TreeGrafter"/>
</dbReference>
<sequence>MHGRYNSAALLQQVIILMLKKKSRWHKHPYLTKAHRHCARRSSNAEVATSSKFAGRRTLVAKMVSGAEQQQGHRAGVYKQKNKGHKHGKHRTKGEIERENKGRVSVTALTKKQRKETRKMDKRHKANQLRRNKKDLVLTEKRRLGSRDGPPHLVAVVALHAGVDAEAVTRLLRCEGAGGLVREESSVCGVSDSFGLVMPRFKQRFTFLRPDTADMHSLLDVVKVADSLVFVLDSTEGWDSYGDHCLSCLFSQGLPTHALVCQGVSDLAVKKRVDSRRALAKISEIRFPGARLFPLDSDQDATLMLRHLGAQRQRRLGFRSRRPHLLAQQVSYTPNSSEGSGEAPTGLGTLRVSGYVRGCPLQVDRLVHISGFGDFLLSQIDAPIDPLPLNSMTPRPAKPGKEGDVDMQDGGVEVASVRVLMKADPARRESLQAEAEVDPMDGEQTWPTDTELLEAEEARKSKRVMKVPKGTSDYQATWIVDEEDENGEEDEESTDDDEDDEDSMMEESIDGEDLDSQVDAASGGGSDEEDEEEELNSTSDKGGADQRYDEHMDEAEEGEGLKRYREARANEMFPDEVDTPLDQSAKNRFQRYRGLKSFRSSPWDPLENLPADYSRIFQFQSFERTRRRVLAEAAQEEEGAMVGWYVTLHVMDVPSTVMESVQAGRPLVLVSLLPHEQKMSVMHMLVRRHPSNTDPIKSKEELVFHCGFRRFRACPIFSQHTSADKHKLERFLRADAPTVVSVYAPITFPTAGVLLFKQREDGMQDLVGTGSLLSCDPQRVVLKRIVLSGHPFKINRRSAVCRYMFFNRDDILWFKPVELRTKWGRRGHIKEALGTHGHMKCVFDSQMRSQDTVMMNLYKRVYPRWTYDPYVPLPLPWVKGEGTQVPDDFDME</sequence>
<evidence type="ECO:0000256" key="6">
    <source>
        <dbReference type="ARBA" id="ARBA00040070"/>
    </source>
</evidence>
<dbReference type="InterPro" id="IPR012948">
    <property type="entry name" value="AARP2CN"/>
</dbReference>
<feature type="region of interest" description="Disordered" evidence="7">
    <location>
        <begin position="387"/>
        <end position="408"/>
    </location>
</feature>
<evidence type="ECO:0000313" key="9">
    <source>
        <dbReference type="Ensembl" id="ENSSTUP00000091277.1"/>
    </source>
</evidence>
<evidence type="ECO:0000256" key="5">
    <source>
        <dbReference type="ARBA" id="ARBA00038288"/>
    </source>
</evidence>
<dbReference type="AlphaFoldDB" id="A0A674D5I2"/>
<dbReference type="GO" id="GO:0000479">
    <property type="term" value="P:endonucleolytic cleavage of tricistronic rRNA transcript (SSU-rRNA, 5.8S rRNA, LSU-rRNA)"/>
    <property type="evidence" value="ECO:0007669"/>
    <property type="project" value="TreeGrafter"/>
</dbReference>
<dbReference type="GO" id="GO:0003924">
    <property type="term" value="F:GTPase activity"/>
    <property type="evidence" value="ECO:0007669"/>
    <property type="project" value="TreeGrafter"/>
</dbReference>
<dbReference type="FunCoup" id="A0A674D5I2">
    <property type="interactions" value="2291"/>
</dbReference>
<gene>
    <name evidence="9" type="primary">TSR1</name>
    <name evidence="9" type="synonym">tsr1</name>
</gene>
<feature type="compositionally biased region" description="Basic residues" evidence="7">
    <location>
        <begin position="80"/>
        <end position="92"/>
    </location>
</feature>
<dbReference type="InParanoid" id="A0A674D5I2"/>
<dbReference type="Pfam" id="PF08142">
    <property type="entry name" value="AARP2CN"/>
    <property type="match status" value="1"/>
</dbReference>
<feature type="compositionally biased region" description="Acidic residues" evidence="7">
    <location>
        <begin position="526"/>
        <end position="535"/>
    </location>
</feature>
<dbReference type="GO" id="GO:0000462">
    <property type="term" value="P:maturation of SSU-rRNA from tricistronic rRNA transcript (SSU-rRNA, 5.8S rRNA, LSU-rRNA)"/>
    <property type="evidence" value="ECO:0007669"/>
    <property type="project" value="TreeGrafter"/>
</dbReference>
<dbReference type="PROSITE" id="PS51714">
    <property type="entry name" value="G_BMS1"/>
    <property type="match status" value="1"/>
</dbReference>
<evidence type="ECO:0000313" key="10">
    <source>
        <dbReference type="Proteomes" id="UP000472277"/>
    </source>
</evidence>
<dbReference type="Ensembl" id="ENSSTUT00000097114.1">
    <property type="protein sequence ID" value="ENSSTUP00000091277.1"/>
    <property type="gene ID" value="ENSSTUG00000040013.1"/>
</dbReference>
<keyword evidence="3" id="KW-0539">Nucleus</keyword>
<dbReference type="GO" id="GO:0030688">
    <property type="term" value="C:preribosome, small subunit precursor"/>
    <property type="evidence" value="ECO:0007669"/>
    <property type="project" value="TreeGrafter"/>
</dbReference>
<dbReference type="Pfam" id="PF04950">
    <property type="entry name" value="RIBIOP_C"/>
    <property type="match status" value="1"/>
</dbReference>
<keyword evidence="10" id="KW-1185">Reference proteome</keyword>
<evidence type="ECO:0000256" key="7">
    <source>
        <dbReference type="SAM" id="MobiDB-lite"/>
    </source>
</evidence>
<evidence type="ECO:0000256" key="2">
    <source>
        <dbReference type="ARBA" id="ARBA00022517"/>
    </source>
</evidence>
<comment type="subcellular location">
    <subcellularLocation>
        <location evidence="1">Nucleus</location>
        <location evidence="1">Nucleolus</location>
    </subcellularLocation>
</comment>
<dbReference type="InterPro" id="IPR030387">
    <property type="entry name" value="G_Bms1/Tsr1_dom"/>
</dbReference>
<dbReference type="OMA" id="MNLPRFK"/>
<evidence type="ECO:0000256" key="4">
    <source>
        <dbReference type="ARBA" id="ARBA00037087"/>
    </source>
</evidence>
<dbReference type="GO" id="GO:0005730">
    <property type="term" value="C:nucleolus"/>
    <property type="evidence" value="ECO:0007669"/>
    <property type="project" value="UniProtKB-SubCell"/>
</dbReference>
<evidence type="ECO:0000256" key="3">
    <source>
        <dbReference type="ARBA" id="ARBA00023242"/>
    </source>
</evidence>
<dbReference type="GO" id="GO:0005525">
    <property type="term" value="F:GTP binding"/>
    <property type="evidence" value="ECO:0007669"/>
    <property type="project" value="TreeGrafter"/>
</dbReference>
<dbReference type="PANTHER" id="PTHR12858">
    <property type="entry name" value="RIBOSOME BIOGENESIS PROTEIN"/>
    <property type="match status" value="1"/>
</dbReference>
<dbReference type="InterPro" id="IPR007034">
    <property type="entry name" value="BMS1_TSR1_C"/>
</dbReference>
<dbReference type="PANTHER" id="PTHR12858:SF1">
    <property type="entry name" value="PRE-RRNA-PROCESSING PROTEIN TSR1 HOMOLOG"/>
    <property type="match status" value="1"/>
</dbReference>
<protein>
    <recommendedName>
        <fullName evidence="6">Pre-rRNA-processing protein TSR1 homolog</fullName>
    </recommendedName>
</protein>
<dbReference type="GeneTree" id="ENSGT00940000153195"/>
<comment type="similarity">
    <text evidence="5">Belongs to the TRAFAC class translation factor GTPase superfamily. Bms1-like GTPase family. TSR1 subfamily.</text>
</comment>
<feature type="region of interest" description="Disordered" evidence="7">
    <location>
        <begin position="427"/>
        <end position="559"/>
    </location>
</feature>
<feature type="compositionally biased region" description="Acidic residues" evidence="7">
    <location>
        <begin position="480"/>
        <end position="516"/>
    </location>
</feature>
<evidence type="ECO:0000259" key="8">
    <source>
        <dbReference type="PROSITE" id="PS51714"/>
    </source>
</evidence>
<dbReference type="Pfam" id="PF22298">
    <property type="entry name" value="Tsr1_G-like"/>
    <property type="match status" value="1"/>
</dbReference>
<reference evidence="9" key="1">
    <citation type="submission" date="2025-08" db="UniProtKB">
        <authorList>
            <consortium name="Ensembl"/>
        </authorList>
    </citation>
    <scope>IDENTIFICATION</scope>
</reference>
<dbReference type="SMART" id="SM00785">
    <property type="entry name" value="AARP2CN"/>
    <property type="match status" value="1"/>
</dbReference>
<accession>A0A674D5I2</accession>
<feature type="domain" description="Bms1-type G" evidence="8">
    <location>
        <begin position="150"/>
        <end position="314"/>
    </location>
</feature>
<organism evidence="9 10">
    <name type="scientific">Salmo trutta</name>
    <name type="common">Brown trout</name>
    <dbReference type="NCBI Taxonomy" id="8032"/>
    <lineage>
        <taxon>Eukaryota</taxon>
        <taxon>Metazoa</taxon>
        <taxon>Chordata</taxon>
        <taxon>Craniata</taxon>
        <taxon>Vertebrata</taxon>
        <taxon>Euteleostomi</taxon>
        <taxon>Actinopterygii</taxon>
        <taxon>Neopterygii</taxon>
        <taxon>Teleostei</taxon>
        <taxon>Protacanthopterygii</taxon>
        <taxon>Salmoniformes</taxon>
        <taxon>Salmonidae</taxon>
        <taxon>Salmoninae</taxon>
        <taxon>Salmo</taxon>
    </lineage>
</organism>
<feature type="region of interest" description="Disordered" evidence="7">
    <location>
        <begin position="66"/>
        <end position="97"/>
    </location>
</feature>
<proteinExistence type="inferred from homology"/>
<evidence type="ECO:0000256" key="1">
    <source>
        <dbReference type="ARBA" id="ARBA00004604"/>
    </source>
</evidence>